<keyword evidence="7" id="KW-0677">Repeat</keyword>
<proteinExistence type="inferred from homology"/>
<evidence type="ECO:0000256" key="6">
    <source>
        <dbReference type="ARBA" id="ARBA00022679"/>
    </source>
</evidence>
<dbReference type="GO" id="GO:0004660">
    <property type="term" value="F:protein farnesyltransferase activity"/>
    <property type="evidence" value="ECO:0007669"/>
    <property type="project" value="UniProtKB-EC"/>
</dbReference>
<evidence type="ECO:0000256" key="7">
    <source>
        <dbReference type="ARBA" id="ARBA00022737"/>
    </source>
</evidence>
<dbReference type="GO" id="GO:0005953">
    <property type="term" value="C:CAAX-protein geranylgeranyltransferase complex"/>
    <property type="evidence" value="ECO:0007669"/>
    <property type="project" value="TreeGrafter"/>
</dbReference>
<protein>
    <recommendedName>
        <fullName evidence="9">Protein farnesyltransferase/geranylgeranyltransferase type-1 subunit alpha</fullName>
        <ecNumber evidence="4">2.5.1.58</ecNumber>
        <ecNumber evidence="3">2.5.1.59</ecNumber>
    </recommendedName>
    <alternativeName>
        <fullName evidence="12">CAAX farnesyltransferase subunit alpha</fullName>
    </alternativeName>
    <alternativeName>
        <fullName evidence="11">FTase-alpha</fullName>
    </alternativeName>
    <alternativeName>
        <fullName evidence="10">Ras proteins prenyltransferase subunit alpha</fullName>
    </alternativeName>
    <alternativeName>
        <fullName evidence="13">Type I protein geranyl-geranyltransferase subunit alpha</fullName>
    </alternativeName>
</protein>
<gene>
    <name evidence="14" type="ORF">STAS_23653</name>
</gene>
<name>A0A5A7QN65_STRAF</name>
<dbReference type="PANTHER" id="PTHR11129:SF1">
    <property type="entry name" value="PROTEIN FARNESYLTRANSFERASE_GERANYLGERANYLTRANSFERASE TYPE-1 SUBUNIT ALPHA"/>
    <property type="match status" value="1"/>
</dbReference>
<dbReference type="Proteomes" id="UP000325081">
    <property type="component" value="Unassembled WGS sequence"/>
</dbReference>
<dbReference type="EC" id="2.5.1.58" evidence="4"/>
<dbReference type="InterPro" id="IPR002088">
    <property type="entry name" value="Prenyl_trans_a"/>
</dbReference>
<evidence type="ECO:0000256" key="5">
    <source>
        <dbReference type="ARBA" id="ARBA00022602"/>
    </source>
</evidence>
<dbReference type="PROSITE" id="PS51147">
    <property type="entry name" value="PFTA"/>
    <property type="match status" value="1"/>
</dbReference>
<dbReference type="Pfam" id="PF01239">
    <property type="entry name" value="PPTA"/>
    <property type="match status" value="2"/>
</dbReference>
<reference evidence="15" key="1">
    <citation type="journal article" date="2019" name="Curr. Biol.">
        <title>Genome Sequence of Striga asiatica Provides Insight into the Evolution of Plant Parasitism.</title>
        <authorList>
            <person name="Yoshida S."/>
            <person name="Kim S."/>
            <person name="Wafula E.K."/>
            <person name="Tanskanen J."/>
            <person name="Kim Y.M."/>
            <person name="Honaas L."/>
            <person name="Yang Z."/>
            <person name="Spallek T."/>
            <person name="Conn C.E."/>
            <person name="Ichihashi Y."/>
            <person name="Cheong K."/>
            <person name="Cui S."/>
            <person name="Der J.P."/>
            <person name="Gundlach H."/>
            <person name="Jiao Y."/>
            <person name="Hori C."/>
            <person name="Ishida J.K."/>
            <person name="Kasahara H."/>
            <person name="Kiba T."/>
            <person name="Kim M.S."/>
            <person name="Koo N."/>
            <person name="Laohavisit A."/>
            <person name="Lee Y.H."/>
            <person name="Lumba S."/>
            <person name="McCourt P."/>
            <person name="Mortimer J.C."/>
            <person name="Mutuku J.M."/>
            <person name="Nomura T."/>
            <person name="Sasaki-Sekimoto Y."/>
            <person name="Seto Y."/>
            <person name="Wang Y."/>
            <person name="Wakatake T."/>
            <person name="Sakakibara H."/>
            <person name="Demura T."/>
            <person name="Yamaguchi S."/>
            <person name="Yoneyama K."/>
            <person name="Manabe R.I."/>
            <person name="Nelson D.C."/>
            <person name="Schulman A.H."/>
            <person name="Timko M.P."/>
            <person name="dePamphilis C.W."/>
            <person name="Choi D."/>
            <person name="Shirasu K."/>
        </authorList>
    </citation>
    <scope>NUCLEOTIDE SEQUENCE [LARGE SCALE GENOMIC DNA]</scope>
    <source>
        <strain evidence="15">cv. UVA1</strain>
    </source>
</reference>
<evidence type="ECO:0000256" key="2">
    <source>
        <dbReference type="ARBA" id="ARBA00006734"/>
    </source>
</evidence>
<keyword evidence="8" id="KW-0460">Magnesium</keyword>
<evidence type="ECO:0000256" key="4">
    <source>
        <dbReference type="ARBA" id="ARBA00012702"/>
    </source>
</evidence>
<keyword evidence="6 14" id="KW-0808">Transferase</keyword>
<dbReference type="PANTHER" id="PTHR11129">
    <property type="entry name" value="PROTEIN FARNESYLTRANSFERASE ALPHA SUBUNIT/RAB GERANYLGERANYL TRANSFERASE ALPHA SUBUNIT"/>
    <property type="match status" value="1"/>
</dbReference>
<organism evidence="14 15">
    <name type="scientific">Striga asiatica</name>
    <name type="common">Asiatic witchweed</name>
    <name type="synonym">Buchnera asiatica</name>
    <dbReference type="NCBI Taxonomy" id="4170"/>
    <lineage>
        <taxon>Eukaryota</taxon>
        <taxon>Viridiplantae</taxon>
        <taxon>Streptophyta</taxon>
        <taxon>Embryophyta</taxon>
        <taxon>Tracheophyta</taxon>
        <taxon>Spermatophyta</taxon>
        <taxon>Magnoliopsida</taxon>
        <taxon>eudicotyledons</taxon>
        <taxon>Gunneridae</taxon>
        <taxon>Pentapetalae</taxon>
        <taxon>asterids</taxon>
        <taxon>lamiids</taxon>
        <taxon>Lamiales</taxon>
        <taxon>Orobanchaceae</taxon>
        <taxon>Buchnereae</taxon>
        <taxon>Striga</taxon>
    </lineage>
</organism>
<evidence type="ECO:0000256" key="8">
    <source>
        <dbReference type="ARBA" id="ARBA00022842"/>
    </source>
</evidence>
<evidence type="ECO:0000256" key="10">
    <source>
        <dbReference type="ARBA" id="ARBA00041392"/>
    </source>
</evidence>
<comment type="cofactor">
    <cofactor evidence="1">
        <name>Mg(2+)</name>
        <dbReference type="ChEBI" id="CHEBI:18420"/>
    </cofactor>
</comment>
<comment type="similarity">
    <text evidence="2">Belongs to the protein prenyltransferase subunit alpha family.</text>
</comment>
<dbReference type="EMBL" id="BKCP01007626">
    <property type="protein sequence ID" value="GER46600.1"/>
    <property type="molecule type" value="Genomic_DNA"/>
</dbReference>
<evidence type="ECO:0000256" key="3">
    <source>
        <dbReference type="ARBA" id="ARBA00012700"/>
    </source>
</evidence>
<comment type="caution">
    <text evidence="14">The sequence shown here is derived from an EMBL/GenBank/DDBJ whole genome shotgun (WGS) entry which is preliminary data.</text>
</comment>
<evidence type="ECO:0000256" key="1">
    <source>
        <dbReference type="ARBA" id="ARBA00001946"/>
    </source>
</evidence>
<keyword evidence="5" id="KW-0637">Prenyltransferase</keyword>
<dbReference type="AlphaFoldDB" id="A0A5A7QN65"/>
<evidence type="ECO:0000313" key="15">
    <source>
        <dbReference type="Proteomes" id="UP000325081"/>
    </source>
</evidence>
<dbReference type="GO" id="GO:0005965">
    <property type="term" value="C:protein farnesyltransferase complex"/>
    <property type="evidence" value="ECO:0007669"/>
    <property type="project" value="TreeGrafter"/>
</dbReference>
<evidence type="ECO:0000313" key="14">
    <source>
        <dbReference type="EMBL" id="GER46600.1"/>
    </source>
</evidence>
<dbReference type="GO" id="GO:0004662">
    <property type="term" value="F:CAAX-protein geranylgeranyltransferase activity"/>
    <property type="evidence" value="ECO:0007669"/>
    <property type="project" value="UniProtKB-EC"/>
</dbReference>
<evidence type="ECO:0000256" key="9">
    <source>
        <dbReference type="ARBA" id="ARBA00040965"/>
    </source>
</evidence>
<sequence length="451" mass="53043">MAVIWESRFRILVGLDKLPEELTFLNSNADDDAILDSEIFWNHILSIIEMLGAEAARQQLQFAMSILSAQPHMTTPWAFMLKNIRFTQYENDLNYTHNLLLRMNQTVADILRHNSQAWSFRKPLVVILPAASRHEELKFVRGILENDPTNSPAWLYLLWFVGMHVKDFGIDTIDAELRDVADVVKCQDNMYVWRYRQWLVAEKYQNGGKVQSDMSVIWEEFDLTGQVLFHNVHNIYAWSHRKWIMERFDGWTVELLECKELKYDSRNALAWNQKAFIIKRWGHLVSPELRELELEFVREAIYMDRENEYPWMYLRCLYQDEPFVNQRVEFIYESLCCPTMRDTIDVFKNRRWCINALGTLLHLISLGYEPKEKACGVVFRLCSSIKLAANDIAESPCSCVVTDNKCETCRFCLILILQHLGLEAPLCMDIDDSRGLDISVKQTEMLHYVWI</sequence>
<evidence type="ECO:0000256" key="12">
    <source>
        <dbReference type="ARBA" id="ARBA00043086"/>
    </source>
</evidence>
<evidence type="ECO:0000256" key="11">
    <source>
        <dbReference type="ARBA" id="ARBA00042436"/>
    </source>
</evidence>
<dbReference type="EC" id="2.5.1.59" evidence="3"/>
<dbReference type="OrthoDB" id="272289at2759"/>
<dbReference type="SUPFAM" id="SSF48439">
    <property type="entry name" value="Protein prenylyltransferase"/>
    <property type="match status" value="2"/>
</dbReference>
<accession>A0A5A7QN65</accession>
<evidence type="ECO:0000256" key="13">
    <source>
        <dbReference type="ARBA" id="ARBA00043219"/>
    </source>
</evidence>
<dbReference type="Gene3D" id="1.25.40.120">
    <property type="entry name" value="Protein prenylyltransferase"/>
    <property type="match status" value="2"/>
</dbReference>
<keyword evidence="15" id="KW-1185">Reference proteome</keyword>